<dbReference type="GO" id="GO:0006396">
    <property type="term" value="P:RNA processing"/>
    <property type="evidence" value="ECO:0007669"/>
    <property type="project" value="InterPro"/>
</dbReference>
<dbReference type="InterPro" id="IPR035967">
    <property type="entry name" value="SWAP/Surp_sf"/>
</dbReference>
<dbReference type="PROSITE" id="PS50128">
    <property type="entry name" value="SURP"/>
    <property type="match status" value="1"/>
</dbReference>
<dbReference type="InterPro" id="IPR051485">
    <property type="entry name" value="SR-CTD_assoc_factor"/>
</dbReference>
<name>A0A0J1AWQ5_9TREE</name>
<feature type="compositionally biased region" description="Low complexity" evidence="3">
    <location>
        <begin position="116"/>
        <end position="129"/>
    </location>
</feature>
<dbReference type="InterPro" id="IPR000061">
    <property type="entry name" value="Surp"/>
</dbReference>
<feature type="domain" description="SURP motif" evidence="5">
    <location>
        <begin position="367"/>
        <end position="410"/>
    </location>
</feature>
<evidence type="ECO:0000313" key="8">
    <source>
        <dbReference type="Proteomes" id="UP000053611"/>
    </source>
</evidence>
<dbReference type="Proteomes" id="UP000053611">
    <property type="component" value="Unassembled WGS sequence"/>
</dbReference>
<feature type="compositionally biased region" description="Acidic residues" evidence="3">
    <location>
        <begin position="686"/>
        <end position="699"/>
    </location>
</feature>
<proteinExistence type="predicted"/>
<sequence length="727" mass="80559">MSKKIDLSLFRGDDSDDEIGLLPLKRNPVELDPLKSRTFAHGVTKKTKKDLEREEEERKRAEEEAATQRALAEFSRTFDGPSTGPSQGHPGTRSGARRTFVRAGESADERQLRLTPAVASAPMSASADPRVARPSIDRERERTAEQFRLPSPPPAPKPRGKRAMDAFLEEIKSNQEARDARYGRMAQSEGTSVTALAAYDRGRQVLQETTNLCVSNLPSSVHERELGLLFAQMGPVATIKIMWPRAGSDTQPTDRFKPGLTGFVAFMARKDAAGALARFDGYSLNGNRLRVTWAKPVQLPRHPAYGELNQANARAPRLDSSGSRDGRSGRSSRGRSQSPAGEQQTAITADFKRQHWVDQVSADELKFVEEVSKRIRDIGPGLLDTLKDREQDNPKFQFLFDQESAVYHVFQHLLDAQYEFPDPPPPSFKEDGYASAYSSDSDEREEIASTSKVSLGVLAKRRLEAMLRVMSGKRVEIARAMEFSLKRADAYEAVTEIICLSLCVEATPIPRKIARLHLVSDILHNSSSSLPNVWRYRQSFERRLPAVFEHFAIIHSRLREYSSTMSANVFIQQVDAVLDIWEGWMVLTAEIQNRLRKLLHGECTLASLAEPQALNESEPEPKPIVKSAGFKSSFKRVDPLAATAAPHVSVATSVTEDLDGEPVEDLDGEELDGEPIDFQDGGSGEPFEDVDGEPVDVDDVTTVSIGTALDGEDGEDGEDMEIDIDDE</sequence>
<dbReference type="RefSeq" id="XP_018276225.1">
    <property type="nucleotide sequence ID" value="XM_018420974.1"/>
</dbReference>
<feature type="region of interest" description="Disordered" evidence="3">
    <location>
        <begin position="424"/>
        <end position="445"/>
    </location>
</feature>
<dbReference type="Pfam" id="PF01805">
    <property type="entry name" value="Surp"/>
    <property type="match status" value="1"/>
</dbReference>
<dbReference type="GeneID" id="28981577"/>
<feature type="domain" description="CID" evidence="6">
    <location>
        <begin position="455"/>
        <end position="603"/>
    </location>
</feature>
<dbReference type="Gene3D" id="1.25.40.90">
    <property type="match status" value="1"/>
</dbReference>
<dbReference type="PANTHER" id="PTHR23140:SF0">
    <property type="entry name" value="U2 SNRNP-ASSOCIATED SURP MOTIF-CONTAINING PROTEIN"/>
    <property type="match status" value="1"/>
</dbReference>
<dbReference type="SMART" id="SM00360">
    <property type="entry name" value="RRM"/>
    <property type="match status" value="1"/>
</dbReference>
<dbReference type="InterPro" id="IPR000504">
    <property type="entry name" value="RRM_dom"/>
</dbReference>
<evidence type="ECO:0000256" key="2">
    <source>
        <dbReference type="PROSITE-ProRule" id="PRU00176"/>
    </source>
</evidence>
<feature type="compositionally biased region" description="Basic and acidic residues" evidence="3">
    <location>
        <begin position="49"/>
        <end position="63"/>
    </location>
</feature>
<evidence type="ECO:0000259" key="4">
    <source>
        <dbReference type="PROSITE" id="PS50102"/>
    </source>
</evidence>
<feature type="compositionally biased region" description="Acidic residues" evidence="3">
    <location>
        <begin position="710"/>
        <end position="727"/>
    </location>
</feature>
<dbReference type="Gene3D" id="3.30.70.330">
    <property type="match status" value="1"/>
</dbReference>
<feature type="compositionally biased region" description="Basic and acidic residues" evidence="3">
    <location>
        <begin position="135"/>
        <end position="145"/>
    </location>
</feature>
<dbReference type="InterPro" id="IPR006569">
    <property type="entry name" value="CID_dom"/>
</dbReference>
<keyword evidence="1 2" id="KW-0694">RNA-binding</keyword>
<organism evidence="7 8">
    <name type="scientific">Cutaneotrichosporon oleaginosum</name>
    <dbReference type="NCBI Taxonomy" id="879819"/>
    <lineage>
        <taxon>Eukaryota</taxon>
        <taxon>Fungi</taxon>
        <taxon>Dikarya</taxon>
        <taxon>Basidiomycota</taxon>
        <taxon>Agaricomycotina</taxon>
        <taxon>Tremellomycetes</taxon>
        <taxon>Trichosporonales</taxon>
        <taxon>Trichosporonaceae</taxon>
        <taxon>Cutaneotrichosporon</taxon>
    </lineage>
</organism>
<dbReference type="OrthoDB" id="377209at2759"/>
<protein>
    <recommendedName>
        <fullName evidence="9">RRM domain-containing protein</fullName>
    </recommendedName>
</protein>
<dbReference type="Gene3D" id="1.10.10.790">
    <property type="entry name" value="Surp module"/>
    <property type="match status" value="1"/>
</dbReference>
<feature type="region of interest" description="Disordered" evidence="3">
    <location>
        <begin position="307"/>
        <end position="344"/>
    </location>
</feature>
<dbReference type="STRING" id="879819.A0A0J1AWQ5"/>
<gene>
    <name evidence="7" type="ORF">CC85DRAFT_264948</name>
</gene>
<dbReference type="GO" id="GO:0005634">
    <property type="term" value="C:nucleus"/>
    <property type="evidence" value="ECO:0007669"/>
    <property type="project" value="TreeGrafter"/>
</dbReference>
<evidence type="ECO:0000256" key="3">
    <source>
        <dbReference type="SAM" id="MobiDB-lite"/>
    </source>
</evidence>
<evidence type="ECO:0000259" key="6">
    <source>
        <dbReference type="PROSITE" id="PS51391"/>
    </source>
</evidence>
<evidence type="ECO:0000256" key="1">
    <source>
        <dbReference type="ARBA" id="ARBA00022884"/>
    </source>
</evidence>
<reference evidence="7 8" key="1">
    <citation type="submission" date="2015-03" db="EMBL/GenBank/DDBJ databases">
        <title>Genomics and transcriptomics of the oil-accumulating basidiomycete yeast T. oleaginosus allow insights into substrate utilization and the diverse evolutionary trajectories of mating systems in fungi.</title>
        <authorList>
            <consortium name="DOE Joint Genome Institute"/>
            <person name="Kourist R."/>
            <person name="Kracht O."/>
            <person name="Bracharz F."/>
            <person name="Lipzen A."/>
            <person name="Nolan M."/>
            <person name="Ohm R."/>
            <person name="Grigoriev I."/>
            <person name="Sun S."/>
            <person name="Heitman J."/>
            <person name="Bruck T."/>
            <person name="Nowrousian M."/>
        </authorList>
    </citation>
    <scope>NUCLEOTIDE SEQUENCE [LARGE SCALE GENOMIC DNA]</scope>
    <source>
        <strain evidence="7 8">IBC0246</strain>
    </source>
</reference>
<dbReference type="PROSITE" id="PS51391">
    <property type="entry name" value="CID"/>
    <property type="match status" value="1"/>
</dbReference>
<dbReference type="InterPro" id="IPR035979">
    <property type="entry name" value="RBD_domain_sf"/>
</dbReference>
<feature type="region of interest" description="Disordered" evidence="3">
    <location>
        <begin position="35"/>
        <end position="161"/>
    </location>
</feature>
<dbReference type="EMBL" id="KQ087250">
    <property type="protein sequence ID" value="KLT39734.1"/>
    <property type="molecule type" value="Genomic_DNA"/>
</dbReference>
<dbReference type="SUPFAM" id="SSF109905">
    <property type="entry name" value="Surp module (SWAP domain)"/>
    <property type="match status" value="1"/>
</dbReference>
<evidence type="ECO:0000259" key="5">
    <source>
        <dbReference type="PROSITE" id="PS50128"/>
    </source>
</evidence>
<dbReference type="Pfam" id="PF00076">
    <property type="entry name" value="RRM_1"/>
    <property type="match status" value="1"/>
</dbReference>
<dbReference type="GO" id="GO:0003723">
    <property type="term" value="F:RNA binding"/>
    <property type="evidence" value="ECO:0007669"/>
    <property type="project" value="UniProtKB-UniRule"/>
</dbReference>
<dbReference type="SUPFAM" id="SSF54928">
    <property type="entry name" value="RNA-binding domain, RBD"/>
    <property type="match status" value="1"/>
</dbReference>
<dbReference type="PANTHER" id="PTHR23140">
    <property type="entry name" value="RNA PROCESSING PROTEIN LD23810P"/>
    <property type="match status" value="1"/>
</dbReference>
<dbReference type="SMART" id="SM00582">
    <property type="entry name" value="RPR"/>
    <property type="match status" value="1"/>
</dbReference>
<feature type="compositionally biased region" description="Acidic residues" evidence="3">
    <location>
        <begin position="656"/>
        <end position="677"/>
    </location>
</feature>
<dbReference type="AlphaFoldDB" id="A0A0J1AWQ5"/>
<feature type="domain" description="RRM" evidence="4">
    <location>
        <begin position="210"/>
        <end position="296"/>
    </location>
</feature>
<dbReference type="PROSITE" id="PS50102">
    <property type="entry name" value="RRM"/>
    <property type="match status" value="1"/>
</dbReference>
<keyword evidence="8" id="KW-1185">Reference proteome</keyword>
<evidence type="ECO:0000313" key="7">
    <source>
        <dbReference type="EMBL" id="KLT39734.1"/>
    </source>
</evidence>
<dbReference type="InterPro" id="IPR012677">
    <property type="entry name" value="Nucleotide-bd_a/b_plait_sf"/>
</dbReference>
<feature type="region of interest" description="Disordered" evidence="3">
    <location>
        <begin position="655"/>
        <end position="727"/>
    </location>
</feature>
<dbReference type="InterPro" id="IPR008942">
    <property type="entry name" value="ENTH_VHS"/>
</dbReference>
<accession>A0A0J1AWQ5</accession>
<evidence type="ECO:0008006" key="9">
    <source>
        <dbReference type="Google" id="ProtNLM"/>
    </source>
</evidence>